<dbReference type="EMBL" id="GBRH01240113">
    <property type="protein sequence ID" value="JAD57782.1"/>
    <property type="molecule type" value="Transcribed_RNA"/>
</dbReference>
<reference evidence="1" key="2">
    <citation type="journal article" date="2015" name="Data Brief">
        <title>Shoot transcriptome of the giant reed, Arundo donax.</title>
        <authorList>
            <person name="Barrero R.A."/>
            <person name="Guerrero F.D."/>
            <person name="Moolhuijzen P."/>
            <person name="Goolsby J.A."/>
            <person name="Tidwell J."/>
            <person name="Bellgard S.E."/>
            <person name="Bellgard M.I."/>
        </authorList>
    </citation>
    <scope>NUCLEOTIDE SEQUENCE</scope>
    <source>
        <tissue evidence="1">Shoot tissue taken approximately 20 cm above the soil surface</tissue>
    </source>
</reference>
<organism evidence="1">
    <name type="scientific">Arundo donax</name>
    <name type="common">Giant reed</name>
    <name type="synonym">Donax arundinaceus</name>
    <dbReference type="NCBI Taxonomy" id="35708"/>
    <lineage>
        <taxon>Eukaryota</taxon>
        <taxon>Viridiplantae</taxon>
        <taxon>Streptophyta</taxon>
        <taxon>Embryophyta</taxon>
        <taxon>Tracheophyta</taxon>
        <taxon>Spermatophyta</taxon>
        <taxon>Magnoliopsida</taxon>
        <taxon>Liliopsida</taxon>
        <taxon>Poales</taxon>
        <taxon>Poaceae</taxon>
        <taxon>PACMAD clade</taxon>
        <taxon>Arundinoideae</taxon>
        <taxon>Arundineae</taxon>
        <taxon>Arundo</taxon>
    </lineage>
</organism>
<reference evidence="1" key="1">
    <citation type="submission" date="2014-09" db="EMBL/GenBank/DDBJ databases">
        <authorList>
            <person name="Magalhaes I.L.F."/>
            <person name="Oliveira U."/>
            <person name="Santos F.R."/>
            <person name="Vidigal T.H.D.A."/>
            <person name="Brescovit A.D."/>
            <person name="Santos A.J."/>
        </authorList>
    </citation>
    <scope>NUCLEOTIDE SEQUENCE</scope>
    <source>
        <tissue evidence="1">Shoot tissue taken approximately 20 cm above the soil surface</tissue>
    </source>
</reference>
<proteinExistence type="predicted"/>
<sequence length="37" mass="4368">MRRCSYWRQVLYIYGCLSTWLFSGTPISTYCIGDTLI</sequence>
<accession>A0A0A9BEQ1</accession>
<protein>
    <submittedName>
        <fullName evidence="1">Uncharacterized protein</fullName>
    </submittedName>
</protein>
<name>A0A0A9BEQ1_ARUDO</name>
<dbReference type="AlphaFoldDB" id="A0A0A9BEQ1"/>
<evidence type="ECO:0000313" key="1">
    <source>
        <dbReference type="EMBL" id="JAD57782.1"/>
    </source>
</evidence>